<protein>
    <recommendedName>
        <fullName evidence="3">DUF4280 domain-containing protein</fullName>
    </recommendedName>
</protein>
<reference evidence="1 2" key="1">
    <citation type="submission" date="2020-01" db="EMBL/GenBank/DDBJ databases">
        <title>Novel species isolated from a subtropical stream in China.</title>
        <authorList>
            <person name="Lu H."/>
        </authorList>
    </citation>
    <scope>NUCLEOTIDE SEQUENCE [LARGE SCALE GENOMIC DNA]</scope>
    <source>
        <strain evidence="1 2">FT82W</strain>
    </source>
</reference>
<evidence type="ECO:0000313" key="2">
    <source>
        <dbReference type="Proteomes" id="UP000470302"/>
    </source>
</evidence>
<dbReference type="EMBL" id="WWCW01000156">
    <property type="protein sequence ID" value="MYM91000.1"/>
    <property type="molecule type" value="Genomic_DNA"/>
</dbReference>
<organism evidence="1 2">
    <name type="scientific">Duganella vulcania</name>
    <dbReference type="NCBI Taxonomy" id="2692166"/>
    <lineage>
        <taxon>Bacteria</taxon>
        <taxon>Pseudomonadati</taxon>
        <taxon>Pseudomonadota</taxon>
        <taxon>Betaproteobacteria</taxon>
        <taxon>Burkholderiales</taxon>
        <taxon>Oxalobacteraceae</taxon>
        <taxon>Telluria group</taxon>
        <taxon>Duganella</taxon>
    </lineage>
</organism>
<evidence type="ECO:0000313" key="1">
    <source>
        <dbReference type="EMBL" id="MYM91000.1"/>
    </source>
</evidence>
<dbReference type="RefSeq" id="WP_161099702.1">
    <property type="nucleotide sequence ID" value="NZ_WWCW01000156.1"/>
</dbReference>
<dbReference type="AlphaFoldDB" id="A0A845GBN7"/>
<evidence type="ECO:0008006" key="3">
    <source>
        <dbReference type="Google" id="ProtNLM"/>
    </source>
</evidence>
<comment type="caution">
    <text evidence="1">The sequence shown here is derived from an EMBL/GenBank/DDBJ whole genome shotgun (WGS) entry which is preliminary data.</text>
</comment>
<sequence length="107" mass="10550">MPGLLLTVNAVVTCSHAGKATPLPPTSRLSVMGMAVVTLAHSYTITGCGFPAASSGSPPCVGGKLTIGAARVTSMGLAVGIVPATSICTPNPTPLILAPAQQRVNAI</sequence>
<name>A0A845GBN7_9BURK</name>
<gene>
    <name evidence="1" type="ORF">GTP91_27975</name>
</gene>
<accession>A0A845GBN7</accession>
<dbReference type="Proteomes" id="UP000470302">
    <property type="component" value="Unassembled WGS sequence"/>
</dbReference>
<proteinExistence type="predicted"/>